<dbReference type="Pfam" id="PF13639">
    <property type="entry name" value="zf-RING_2"/>
    <property type="match status" value="1"/>
</dbReference>
<dbReference type="Proteomes" id="UP000251960">
    <property type="component" value="Chromosome 10"/>
</dbReference>
<organism evidence="7 8">
    <name type="scientific">Zea mays</name>
    <name type="common">Maize</name>
    <dbReference type="NCBI Taxonomy" id="4577"/>
    <lineage>
        <taxon>Eukaryota</taxon>
        <taxon>Viridiplantae</taxon>
        <taxon>Streptophyta</taxon>
        <taxon>Embryophyta</taxon>
        <taxon>Tracheophyta</taxon>
        <taxon>Spermatophyta</taxon>
        <taxon>Magnoliopsida</taxon>
        <taxon>Liliopsida</taxon>
        <taxon>Poales</taxon>
        <taxon>Poaceae</taxon>
        <taxon>PACMAD clade</taxon>
        <taxon>Panicoideae</taxon>
        <taxon>Andropogonodae</taxon>
        <taxon>Andropogoneae</taxon>
        <taxon>Tripsacinae</taxon>
        <taxon>Zea</taxon>
    </lineage>
</organism>
<gene>
    <name evidence="7" type="primary">RHC2A</name>
    <name evidence="7" type="ORF">Zm00014a_001204</name>
</gene>
<proteinExistence type="predicted"/>
<protein>
    <submittedName>
        <fullName evidence="7">Putative E3 ubiquitin-protein ligase RHC2A</fullName>
    </submittedName>
</protein>
<dbReference type="SMR" id="A0A3L6GA19"/>
<sequence>MSDSSSSPPPEQELLLPTDQSSSSSSSDDDGGLISIPIATYRQAYGEEGVERRRRAIVAMPPAPALFVPWIALGGGGEAPAPAASIEAVPTVEVSESGETCAICKEDLPLAAAARRLPCRHLYHSPCIVPWLELRNSCPICRCRLPSEHAEPAGEVATPTPAPEQDPLPAAPADLQLPDWAAVGGAEVEETIVLPSV</sequence>
<feature type="domain" description="RING-type" evidence="6">
    <location>
        <begin position="101"/>
        <end position="142"/>
    </location>
</feature>
<name>A0A3L6GA19_MAIZE</name>
<evidence type="ECO:0000256" key="2">
    <source>
        <dbReference type="ARBA" id="ARBA00022771"/>
    </source>
</evidence>
<dbReference type="GO" id="GO:0008270">
    <property type="term" value="F:zinc ion binding"/>
    <property type="evidence" value="ECO:0007669"/>
    <property type="project" value="UniProtKB-KW"/>
</dbReference>
<dbReference type="PANTHER" id="PTHR15710">
    <property type="entry name" value="E3 UBIQUITIN-PROTEIN LIGASE PRAJA"/>
    <property type="match status" value="1"/>
</dbReference>
<dbReference type="OMA" id="RSPIMAM"/>
<feature type="region of interest" description="Disordered" evidence="5">
    <location>
        <begin position="1"/>
        <end position="34"/>
    </location>
</feature>
<dbReference type="AlphaFoldDB" id="A0A3L6GA19"/>
<dbReference type="ExpressionAtlas" id="A0A3L6GA19">
    <property type="expression patterns" value="baseline and differential"/>
</dbReference>
<reference evidence="7 8" key="1">
    <citation type="journal article" date="2018" name="Nat. Genet.">
        <title>Extensive intraspecific gene order and gene structural variations between Mo17 and other maize genomes.</title>
        <authorList>
            <person name="Sun S."/>
            <person name="Zhou Y."/>
            <person name="Chen J."/>
            <person name="Shi J."/>
            <person name="Zhao H."/>
            <person name="Zhao H."/>
            <person name="Song W."/>
            <person name="Zhang M."/>
            <person name="Cui Y."/>
            <person name="Dong X."/>
            <person name="Liu H."/>
            <person name="Ma X."/>
            <person name="Jiao Y."/>
            <person name="Wang B."/>
            <person name="Wei X."/>
            <person name="Stein J.C."/>
            <person name="Glaubitz J.C."/>
            <person name="Lu F."/>
            <person name="Yu G."/>
            <person name="Liang C."/>
            <person name="Fengler K."/>
            <person name="Li B."/>
            <person name="Rafalski A."/>
            <person name="Schnable P.S."/>
            <person name="Ware D.H."/>
            <person name="Buckler E.S."/>
            <person name="Lai J."/>
        </authorList>
    </citation>
    <scope>NUCLEOTIDE SEQUENCE [LARGE SCALE GENOMIC DNA]</scope>
    <source>
        <strain evidence="8">cv. Missouri 17</strain>
        <tissue evidence="7">Seedling</tissue>
    </source>
</reference>
<dbReference type="PROSITE" id="PS50089">
    <property type="entry name" value="ZF_RING_2"/>
    <property type="match status" value="1"/>
</dbReference>
<dbReference type="Gene3D" id="3.30.40.10">
    <property type="entry name" value="Zinc/RING finger domain, C3HC4 (zinc finger)"/>
    <property type="match status" value="1"/>
</dbReference>
<keyword evidence="2 4" id="KW-0863">Zinc-finger</keyword>
<accession>A0A3L6GA19</accession>
<dbReference type="SMART" id="SM00184">
    <property type="entry name" value="RING"/>
    <property type="match status" value="1"/>
</dbReference>
<dbReference type="InterPro" id="IPR013083">
    <property type="entry name" value="Znf_RING/FYVE/PHD"/>
</dbReference>
<evidence type="ECO:0000256" key="3">
    <source>
        <dbReference type="ARBA" id="ARBA00022833"/>
    </source>
</evidence>
<dbReference type="SUPFAM" id="SSF57850">
    <property type="entry name" value="RING/U-box"/>
    <property type="match status" value="1"/>
</dbReference>
<evidence type="ECO:0000256" key="5">
    <source>
        <dbReference type="SAM" id="MobiDB-lite"/>
    </source>
</evidence>
<keyword evidence="1" id="KW-0479">Metal-binding</keyword>
<evidence type="ECO:0000313" key="8">
    <source>
        <dbReference type="Proteomes" id="UP000251960"/>
    </source>
</evidence>
<keyword evidence="3" id="KW-0862">Zinc</keyword>
<dbReference type="EMBL" id="NCVQ01000002">
    <property type="protein sequence ID" value="PWZ45351.1"/>
    <property type="molecule type" value="Genomic_DNA"/>
</dbReference>
<evidence type="ECO:0000259" key="6">
    <source>
        <dbReference type="PROSITE" id="PS50089"/>
    </source>
</evidence>
<dbReference type="InterPro" id="IPR001841">
    <property type="entry name" value="Znf_RING"/>
</dbReference>
<evidence type="ECO:0000313" key="7">
    <source>
        <dbReference type="EMBL" id="PWZ45351.1"/>
    </source>
</evidence>
<dbReference type="PANTHER" id="PTHR15710:SF230">
    <property type="entry name" value="OS08G0464400 PROTEIN"/>
    <property type="match status" value="1"/>
</dbReference>
<evidence type="ECO:0000256" key="1">
    <source>
        <dbReference type="ARBA" id="ARBA00022723"/>
    </source>
</evidence>
<comment type="caution">
    <text evidence="7">The sequence shown here is derived from an EMBL/GenBank/DDBJ whole genome shotgun (WGS) entry which is preliminary data.</text>
</comment>
<evidence type="ECO:0000256" key="4">
    <source>
        <dbReference type="PROSITE-ProRule" id="PRU00175"/>
    </source>
</evidence>